<dbReference type="PANTHER" id="PTHR19879:SF9">
    <property type="entry name" value="TRANSCRIPTION INITIATION FACTOR TFIID SUBUNIT 5"/>
    <property type="match status" value="1"/>
</dbReference>
<evidence type="ECO:0000256" key="1">
    <source>
        <dbReference type="SAM" id="MobiDB-lite"/>
    </source>
</evidence>
<dbReference type="InterPro" id="IPR035897">
    <property type="entry name" value="Toll_tir_struct_dom_sf"/>
</dbReference>
<organism evidence="3 4">
    <name type="scientific">Actinomadura chibensis</name>
    <dbReference type="NCBI Taxonomy" id="392828"/>
    <lineage>
        <taxon>Bacteria</taxon>
        <taxon>Bacillati</taxon>
        <taxon>Actinomycetota</taxon>
        <taxon>Actinomycetes</taxon>
        <taxon>Streptosporangiales</taxon>
        <taxon>Thermomonosporaceae</taxon>
        <taxon>Actinomadura</taxon>
    </lineage>
</organism>
<dbReference type="AlphaFoldDB" id="A0A5D0P0B8"/>
<dbReference type="PANTHER" id="PTHR19879">
    <property type="entry name" value="TRANSCRIPTION INITIATION FACTOR TFIID"/>
    <property type="match status" value="1"/>
</dbReference>
<dbReference type="Gene3D" id="3.40.50.10140">
    <property type="entry name" value="Toll/interleukin-1 receptor homology (TIR) domain"/>
    <property type="match status" value="1"/>
</dbReference>
<feature type="domain" description="Thoeris protein ThsB TIR-like" evidence="2">
    <location>
        <begin position="287"/>
        <end position="379"/>
    </location>
</feature>
<dbReference type="Pfam" id="PF08937">
    <property type="entry name" value="ThsB_TIR"/>
    <property type="match status" value="1"/>
</dbReference>
<keyword evidence="4" id="KW-1185">Reference proteome</keyword>
<comment type="caution">
    <text evidence="3">The sequence shown here is derived from an EMBL/GenBank/DDBJ whole genome shotgun (WGS) entry which is preliminary data.</text>
</comment>
<dbReference type="Gene3D" id="2.130.10.10">
    <property type="entry name" value="YVTN repeat-like/Quinoprotein amine dehydrogenase"/>
    <property type="match status" value="2"/>
</dbReference>
<evidence type="ECO:0000259" key="2">
    <source>
        <dbReference type="Pfam" id="PF08937"/>
    </source>
</evidence>
<dbReference type="EMBL" id="VSFG01000001">
    <property type="protein sequence ID" value="TYB49799.1"/>
    <property type="molecule type" value="Genomic_DNA"/>
</dbReference>
<gene>
    <name evidence="3" type="ORF">FXF69_12310</name>
</gene>
<accession>A0A5D0P0B8</accession>
<dbReference type="Proteomes" id="UP000323380">
    <property type="component" value="Unassembled WGS sequence"/>
</dbReference>
<dbReference type="SUPFAM" id="SSF63829">
    <property type="entry name" value="Calcium-dependent phosphotriesterase"/>
    <property type="match status" value="1"/>
</dbReference>
<proteinExistence type="predicted"/>
<protein>
    <submittedName>
        <fullName evidence="3">TIR domain-containing protein</fullName>
    </submittedName>
</protein>
<reference evidence="3 4" key="1">
    <citation type="submission" date="2019-08" db="EMBL/GenBank/DDBJ databases">
        <title>Actinomadura sp. nov. CYP1-5 isolated from mountain soil.</title>
        <authorList>
            <person name="Songsumanus A."/>
            <person name="Kuncharoen N."/>
            <person name="Kudo T."/>
            <person name="Yuki M."/>
            <person name="Igarashi Y."/>
            <person name="Tanasupawat S."/>
        </authorList>
    </citation>
    <scope>NUCLEOTIDE SEQUENCE [LARGE SCALE GENOMIC DNA]</scope>
    <source>
        <strain evidence="3 4">JCM 14158</strain>
    </source>
</reference>
<dbReference type="STRING" id="1220554.GCA_001552135_07554"/>
<dbReference type="SMART" id="SM00320">
    <property type="entry name" value="WD40"/>
    <property type="match status" value="5"/>
</dbReference>
<evidence type="ECO:0000313" key="3">
    <source>
        <dbReference type="EMBL" id="TYB49799.1"/>
    </source>
</evidence>
<feature type="region of interest" description="Disordered" evidence="1">
    <location>
        <begin position="764"/>
        <end position="784"/>
    </location>
</feature>
<evidence type="ECO:0000313" key="4">
    <source>
        <dbReference type="Proteomes" id="UP000323380"/>
    </source>
</evidence>
<name>A0A5D0P0B8_9ACTN</name>
<dbReference type="InterPro" id="IPR015032">
    <property type="entry name" value="ThsB__TIR-like_domain"/>
</dbReference>
<dbReference type="InterPro" id="IPR015943">
    <property type="entry name" value="WD40/YVTN_repeat-like_dom_sf"/>
</dbReference>
<feature type="region of interest" description="Disordered" evidence="1">
    <location>
        <begin position="462"/>
        <end position="511"/>
    </location>
</feature>
<sequence length="801" mass="87630">MHVLELSNEDAGPFRVRLLRRGEPYGLFHRLTYDKAEALIEFYPPAVDGQPLSEAGLTAAVRASGFLQARDDWFKVPGGPRVSPENSRELAAWLEGELSEPWTPPPPPDRPALPSQARSLAGAELHQTGDRRVTFYVGGLLGYVRKEAQWLEVNRLSDGRHVIDCLLRGRRRIRRLVLEPGSPLVVVLGWDHSDLQPGRQPVEYSFPWGQQTLKATLTGPKYVAGDPRFEQDFESALEAYLASLPLAQVLLDLRGEQAPAPSEQLVLDRYGIRDPADSSGPNPAAVFVSYYHGGNAAARERFEREHGTAIRSSSIYPGEIDTGPEVRREIRKRIAGCDFLVVLVGRETYTRRWVDWEIHAALTRTRGAAKPVVGILLPEMADAGAFLTPRLEPMPPRRPVAEVLRRSDELSQELLAETGTTLPARLLDNLLTGYAALTDWPASSEVLLDALAASTGRTRPVTKRPLFARNLSPATDEAPRKDPEPPDAPPAPEDAAADDATPRRPGDEPPSLERLLARLDRVRHLAAPKVVTGPDGTWLATASEGLVELWDQATRTRLHVLDGMWGDIEGLAVSPKGDWIAAVDGIHTVRLWSVPSYELLLERWAGQWGAGVVAADPEGRRLVVGGSDVQIWDIPSGERLQLLKPPGRGTEALFYGPGGQWLGCVGGTHATVRVWPMPGAESKVDLTNRVKNAWISYLVVDPAGRWLATAGGSAVQLWDVRTGKRLQSLTPPGGALEELIVGPEAEWLACVGRDGTVVRVRPGRPARRPEHIDRPPGQTGQWSRAGTRGTVQIWVPTAPPA</sequence>
<dbReference type="RefSeq" id="WP_067903677.1">
    <property type="nucleotide sequence ID" value="NZ_VSFG01000001.1"/>
</dbReference>
<dbReference type="InterPro" id="IPR001680">
    <property type="entry name" value="WD40_rpt"/>
</dbReference>